<dbReference type="WBParaSite" id="PTRK_0000362400.1">
    <property type="protein sequence ID" value="PTRK_0000362400.1"/>
    <property type="gene ID" value="PTRK_0000362400"/>
</dbReference>
<accession>A0A0N4Z8L4</accession>
<dbReference type="Proteomes" id="UP000038045">
    <property type="component" value="Unplaced"/>
</dbReference>
<evidence type="ECO:0000313" key="2">
    <source>
        <dbReference type="WBParaSite" id="PTRK_0000362400.1"/>
    </source>
</evidence>
<proteinExistence type="predicted"/>
<sequence>MEGKKLVRAAALTLNELLNKPELKERKQKLVIQKLKKKLKIYESYSNVLNTIISKPSNEAQQVLIKLRKNHRKRAGPKIAEWKTFVIKERKQKLVIQKLKKKLKIYESYSNVLNTIISKPSNEAQQVLIKLRKNHRKRAGLKIAEWKTFVSWIIRNVKQKIDYIEKCRKRKAIRIYFDKIPSIKNVLRISGMKEVEKYFNNLYSAKEADISDLEKWLNENVSERTLEFNATQIKEDINQAIAETPPFKATGPDLIHGRFWKSLLSARKWISEAVFLIIEGKIKLGKKEQEGRTFLAFKGGEVTPSNFRPITCLNITFKIITSVLNKHVIRCIEGTGLMPEEFKITQWINA</sequence>
<dbReference type="STRING" id="131310.A0A0N4Z8L4"/>
<evidence type="ECO:0000313" key="1">
    <source>
        <dbReference type="Proteomes" id="UP000038045"/>
    </source>
</evidence>
<keyword evidence="1" id="KW-1185">Reference proteome</keyword>
<organism evidence="1 2">
    <name type="scientific">Parastrongyloides trichosuri</name>
    <name type="common">Possum-specific nematode worm</name>
    <dbReference type="NCBI Taxonomy" id="131310"/>
    <lineage>
        <taxon>Eukaryota</taxon>
        <taxon>Metazoa</taxon>
        <taxon>Ecdysozoa</taxon>
        <taxon>Nematoda</taxon>
        <taxon>Chromadorea</taxon>
        <taxon>Rhabditida</taxon>
        <taxon>Tylenchina</taxon>
        <taxon>Panagrolaimomorpha</taxon>
        <taxon>Strongyloidoidea</taxon>
        <taxon>Strongyloididae</taxon>
        <taxon>Parastrongyloides</taxon>
    </lineage>
</organism>
<dbReference type="AlphaFoldDB" id="A0A0N4Z8L4"/>
<name>A0A0N4Z8L4_PARTI</name>
<reference evidence="2" key="1">
    <citation type="submission" date="2017-02" db="UniProtKB">
        <authorList>
            <consortium name="WormBaseParasite"/>
        </authorList>
    </citation>
    <scope>IDENTIFICATION</scope>
</reference>
<protein>
    <submittedName>
        <fullName evidence="2">Reverse transcriptase domain-containing protein</fullName>
    </submittedName>
</protein>